<reference evidence="3 4" key="1">
    <citation type="submission" date="2021-08" db="EMBL/GenBank/DDBJ databases">
        <authorList>
            <person name="Zhang D."/>
            <person name="Zhang A."/>
            <person name="Wang L."/>
        </authorList>
    </citation>
    <scope>NUCLEOTIDE SEQUENCE [LARGE SCALE GENOMIC DNA]</scope>
    <source>
        <strain evidence="3 4">WL0086</strain>
    </source>
</reference>
<proteinExistence type="predicted"/>
<keyword evidence="2" id="KW-0472">Membrane</keyword>
<reference evidence="3 4" key="2">
    <citation type="submission" date="2023-12" db="EMBL/GenBank/DDBJ databases">
        <title>Description of an unclassified Opitutus bacterium of Verrucomicrobiota.</title>
        <authorList>
            <person name="Zhang D.-F."/>
        </authorList>
    </citation>
    <scope>NUCLEOTIDE SEQUENCE [LARGE SCALE GENOMIC DNA]</scope>
    <source>
        <strain evidence="3 4">WL0086</strain>
    </source>
</reference>
<evidence type="ECO:0000256" key="2">
    <source>
        <dbReference type="SAM" id="Phobius"/>
    </source>
</evidence>
<dbReference type="RefSeq" id="WP_221028945.1">
    <property type="nucleotide sequence ID" value="NZ_CP139781.1"/>
</dbReference>
<organism evidence="3 4">
    <name type="scientific">Actomonas aquatica</name>
    <dbReference type="NCBI Taxonomy" id="2866162"/>
    <lineage>
        <taxon>Bacteria</taxon>
        <taxon>Pseudomonadati</taxon>
        <taxon>Verrucomicrobiota</taxon>
        <taxon>Opitutia</taxon>
        <taxon>Opitutales</taxon>
        <taxon>Opitutaceae</taxon>
        <taxon>Actomonas</taxon>
    </lineage>
</organism>
<protein>
    <submittedName>
        <fullName evidence="3">Uncharacterized protein</fullName>
    </submittedName>
</protein>
<accession>A0ABZ1CCJ3</accession>
<keyword evidence="4" id="KW-1185">Reference proteome</keyword>
<name>A0ABZ1CCJ3_9BACT</name>
<dbReference type="EMBL" id="CP139781">
    <property type="protein sequence ID" value="WRQ88020.1"/>
    <property type="molecule type" value="Genomic_DNA"/>
</dbReference>
<keyword evidence="2" id="KW-1133">Transmembrane helix</keyword>
<feature type="transmembrane region" description="Helical" evidence="2">
    <location>
        <begin position="92"/>
        <end position="115"/>
    </location>
</feature>
<evidence type="ECO:0000313" key="4">
    <source>
        <dbReference type="Proteomes" id="UP000738431"/>
    </source>
</evidence>
<evidence type="ECO:0000256" key="1">
    <source>
        <dbReference type="SAM" id="MobiDB-lite"/>
    </source>
</evidence>
<sequence>MPDPSRLQQLQAQRELVARHLAWLDQEIVAASGTPTLTPTPAAPTPPVPTEPPPPTAAPKPAPGTVGDVDAMLDDLLQSDDSNKPPISKTGCWLIFAALMVLGCGLTLAAIYFFWG</sequence>
<feature type="region of interest" description="Disordered" evidence="1">
    <location>
        <begin position="33"/>
        <end position="69"/>
    </location>
</feature>
<feature type="compositionally biased region" description="Pro residues" evidence="1">
    <location>
        <begin position="41"/>
        <end position="62"/>
    </location>
</feature>
<gene>
    <name evidence="3" type="ORF">K1X11_001275</name>
</gene>
<dbReference type="Proteomes" id="UP000738431">
    <property type="component" value="Chromosome"/>
</dbReference>
<keyword evidence="2" id="KW-0812">Transmembrane</keyword>
<evidence type="ECO:0000313" key="3">
    <source>
        <dbReference type="EMBL" id="WRQ88020.1"/>
    </source>
</evidence>